<dbReference type="EMBL" id="BMQS01000002">
    <property type="protein sequence ID" value="GGT88644.1"/>
    <property type="molecule type" value="Genomic_DNA"/>
</dbReference>
<dbReference type="GO" id="GO:0016757">
    <property type="term" value="F:glycosyltransferase activity"/>
    <property type="evidence" value="ECO:0007669"/>
    <property type="project" value="UniProtKB-KW"/>
</dbReference>
<protein>
    <submittedName>
        <fullName evidence="4">Phosphoribosyltransferase</fullName>
    </submittedName>
</protein>
<name>A0A348B3T0_9CREN</name>
<sequence>MDKFYVPSWDDIESAVIEVGRTLLLDGFVPDVLVAIATGGLIPAKLLSDLLDVNSIREVEAKFYKSVGVTGSKPVIRSAHLDGIENRKVLVVDDVSDSGETLNAVVNLVSMFSPKAVKTATLYVKPWARTVPDYYHSKIDRWIVFPWDKWAVVRENPSVDVANIEKFKQINELLRSLHKKESG</sequence>
<evidence type="ECO:0000256" key="2">
    <source>
        <dbReference type="ARBA" id="ARBA00022679"/>
    </source>
</evidence>
<proteinExistence type="predicted"/>
<dbReference type="InterPro" id="IPR000836">
    <property type="entry name" value="PRTase_dom"/>
</dbReference>
<dbReference type="RefSeq" id="WP_126450051.1">
    <property type="nucleotide sequence ID" value="NZ_AP018553.1"/>
</dbReference>
<feature type="domain" description="Phosphoribosyltransferase" evidence="3">
    <location>
        <begin position="10"/>
        <end position="148"/>
    </location>
</feature>
<keyword evidence="6" id="KW-1185">Reference proteome</keyword>
<dbReference type="InterPro" id="IPR029057">
    <property type="entry name" value="PRTase-like"/>
</dbReference>
<evidence type="ECO:0000313" key="4">
    <source>
        <dbReference type="EMBL" id="BBD72832.1"/>
    </source>
</evidence>
<dbReference type="PANTHER" id="PTHR43363">
    <property type="entry name" value="HYPOXANTHINE PHOSPHORIBOSYLTRANSFERASE"/>
    <property type="match status" value="1"/>
</dbReference>
<dbReference type="AlphaFoldDB" id="A0A348B3T0"/>
<evidence type="ECO:0000313" key="6">
    <source>
        <dbReference type="Proteomes" id="UP000276741"/>
    </source>
</evidence>
<keyword evidence="1 4" id="KW-0328">Glycosyltransferase</keyword>
<evidence type="ECO:0000256" key="1">
    <source>
        <dbReference type="ARBA" id="ARBA00022676"/>
    </source>
</evidence>
<reference evidence="6" key="2">
    <citation type="submission" date="2018-04" db="EMBL/GenBank/DDBJ databases">
        <title>Complete genome sequence of Sulfodiicoccus acidiphilus strain HS-1.</title>
        <authorList>
            <person name="Sakai H.D."/>
            <person name="Kurosawa N."/>
        </authorList>
    </citation>
    <scope>NUCLEOTIDE SEQUENCE [LARGE SCALE GENOMIC DNA]</scope>
    <source>
        <strain evidence="6">HS-1</strain>
    </source>
</reference>
<dbReference type="SUPFAM" id="SSF53271">
    <property type="entry name" value="PRTase-like"/>
    <property type="match status" value="1"/>
</dbReference>
<gene>
    <name evidence="5" type="ORF">GCM10007116_03300</name>
    <name evidence="4" type="ORF">HS1genome_1221</name>
</gene>
<dbReference type="Pfam" id="PF00156">
    <property type="entry name" value="Pribosyltran"/>
    <property type="match status" value="1"/>
</dbReference>
<dbReference type="OrthoDB" id="4952at2157"/>
<dbReference type="Gene3D" id="3.40.50.2020">
    <property type="match status" value="1"/>
</dbReference>
<evidence type="ECO:0000313" key="5">
    <source>
        <dbReference type="EMBL" id="GGT88644.1"/>
    </source>
</evidence>
<dbReference type="Proteomes" id="UP000616143">
    <property type="component" value="Unassembled WGS sequence"/>
</dbReference>
<reference evidence="4" key="3">
    <citation type="journal article" date="2019" name="BMC Res. Notes">
        <title>Complete genome sequence of the Sulfodiicoccus acidiphilus strain HS-1T, the first crenarchaeon that lacks polB3, isolated from an acidic hot spring in Ohwaku-dani, Hakone, Japan.</title>
        <authorList>
            <person name="Sakai H.D."/>
            <person name="Kurosawa N."/>
        </authorList>
    </citation>
    <scope>NUCLEOTIDE SEQUENCE</scope>
    <source>
        <strain evidence="4">HS-1</strain>
    </source>
</reference>
<dbReference type="EMBL" id="AP018553">
    <property type="protein sequence ID" value="BBD72832.1"/>
    <property type="molecule type" value="Genomic_DNA"/>
</dbReference>
<keyword evidence="2 4" id="KW-0808">Transferase</keyword>
<dbReference type="GeneID" id="38666733"/>
<dbReference type="Proteomes" id="UP000276741">
    <property type="component" value="Chromosome"/>
</dbReference>
<dbReference type="KEGG" id="sacd:HS1genome_1221"/>
<dbReference type="CDD" id="cd06223">
    <property type="entry name" value="PRTases_typeI"/>
    <property type="match status" value="1"/>
</dbReference>
<evidence type="ECO:0000259" key="3">
    <source>
        <dbReference type="Pfam" id="PF00156"/>
    </source>
</evidence>
<accession>A0A348B3T0</accession>
<organism evidence="4 6">
    <name type="scientific">Sulfodiicoccus acidiphilus</name>
    <dbReference type="NCBI Taxonomy" id="1670455"/>
    <lineage>
        <taxon>Archaea</taxon>
        <taxon>Thermoproteota</taxon>
        <taxon>Thermoprotei</taxon>
        <taxon>Sulfolobales</taxon>
        <taxon>Sulfolobaceae</taxon>
        <taxon>Sulfodiicoccus</taxon>
    </lineage>
</organism>
<reference evidence="5" key="4">
    <citation type="submission" date="2020-09" db="EMBL/GenBank/DDBJ databases">
        <authorList>
            <person name="Sun Q."/>
            <person name="Ohkuma M."/>
        </authorList>
    </citation>
    <scope>NUCLEOTIDE SEQUENCE</scope>
    <source>
        <strain evidence="5">JCM 31740</strain>
    </source>
</reference>
<reference evidence="5" key="1">
    <citation type="journal article" date="2014" name="Int. J. Syst. Evol. Microbiol.">
        <title>Complete genome sequence of Corynebacterium casei LMG S-19264T (=DSM 44701T), isolated from a smear-ripened cheese.</title>
        <authorList>
            <consortium name="US DOE Joint Genome Institute (JGI-PGF)"/>
            <person name="Walter F."/>
            <person name="Albersmeier A."/>
            <person name="Kalinowski J."/>
            <person name="Ruckert C."/>
        </authorList>
    </citation>
    <scope>NUCLEOTIDE SEQUENCE</scope>
    <source>
        <strain evidence="5">JCM 31740</strain>
    </source>
</reference>
<dbReference type="PANTHER" id="PTHR43363:SF1">
    <property type="entry name" value="HYPOXANTHINE-GUANINE PHOSPHORIBOSYLTRANSFERASE"/>
    <property type="match status" value="1"/>
</dbReference>